<dbReference type="GeneID" id="92044515"/>
<dbReference type="SUPFAM" id="SSF81383">
    <property type="entry name" value="F-box domain"/>
    <property type="match status" value="1"/>
</dbReference>
<reference evidence="2 3" key="1">
    <citation type="submission" date="2023-01" db="EMBL/GenBank/DDBJ databases">
        <title>Analysis of 21 Apiospora genomes using comparative genomics revels a genus with tremendous synthesis potential of carbohydrate active enzymes and secondary metabolites.</title>
        <authorList>
            <person name="Sorensen T."/>
        </authorList>
    </citation>
    <scope>NUCLEOTIDE SEQUENCE [LARGE SCALE GENOMIC DNA]</scope>
    <source>
        <strain evidence="2 3">CBS 114990</strain>
    </source>
</reference>
<dbReference type="EMBL" id="JAQQWN010000005">
    <property type="protein sequence ID" value="KAK8085869.1"/>
    <property type="molecule type" value="Genomic_DNA"/>
</dbReference>
<evidence type="ECO:0000313" key="3">
    <source>
        <dbReference type="Proteomes" id="UP001433268"/>
    </source>
</evidence>
<dbReference type="Proteomes" id="UP001433268">
    <property type="component" value="Unassembled WGS sequence"/>
</dbReference>
<sequence length="240" mass="26509">MNQPRDHLSRLPPEIKLEIFACLPAASAHNLSVTTKDFRAFLACHYAVITRSLIDQVIPPECVKLAFMVIKSRFVDPTDGESTKQFIASHMNQNALEEGQLSLRVVNDMMAVHRAIVSLKQDASGSMPRSPIGSPQDYMRVLQTYYVLEIFSNLYNLSKGSSAAGEAGFGCFTPPPGGPTSVNLFAWPCGFLGHFAHDELNMVLKVTHALSWHYSRGKLALTTHAHTHTPYPAQIDAYPI</sequence>
<comment type="caution">
    <text evidence="2">The sequence shown here is derived from an EMBL/GenBank/DDBJ whole genome shotgun (WGS) entry which is preliminary data.</text>
</comment>
<accession>A0ABR1WQQ6</accession>
<protein>
    <recommendedName>
        <fullName evidence="1">F-box domain-containing protein</fullName>
    </recommendedName>
</protein>
<proteinExistence type="predicted"/>
<dbReference type="InterPro" id="IPR001810">
    <property type="entry name" value="F-box_dom"/>
</dbReference>
<dbReference type="InterPro" id="IPR036047">
    <property type="entry name" value="F-box-like_dom_sf"/>
</dbReference>
<organism evidence="2 3">
    <name type="scientific">Apiospora hydei</name>
    <dbReference type="NCBI Taxonomy" id="1337664"/>
    <lineage>
        <taxon>Eukaryota</taxon>
        <taxon>Fungi</taxon>
        <taxon>Dikarya</taxon>
        <taxon>Ascomycota</taxon>
        <taxon>Pezizomycotina</taxon>
        <taxon>Sordariomycetes</taxon>
        <taxon>Xylariomycetidae</taxon>
        <taxon>Amphisphaeriales</taxon>
        <taxon>Apiosporaceae</taxon>
        <taxon>Apiospora</taxon>
    </lineage>
</organism>
<dbReference type="RefSeq" id="XP_066670378.1">
    <property type="nucleotide sequence ID" value="XM_066811455.1"/>
</dbReference>
<keyword evidence="3" id="KW-1185">Reference proteome</keyword>
<dbReference type="Pfam" id="PF00646">
    <property type="entry name" value="F-box"/>
    <property type="match status" value="1"/>
</dbReference>
<evidence type="ECO:0000259" key="1">
    <source>
        <dbReference type="Pfam" id="PF00646"/>
    </source>
</evidence>
<evidence type="ECO:0000313" key="2">
    <source>
        <dbReference type="EMBL" id="KAK8085869.1"/>
    </source>
</evidence>
<feature type="domain" description="F-box" evidence="1">
    <location>
        <begin position="8"/>
        <end position="41"/>
    </location>
</feature>
<gene>
    <name evidence="2" type="ORF">PG997_007140</name>
</gene>
<name>A0ABR1WQQ6_9PEZI</name>